<dbReference type="PANTHER" id="PTHR47908">
    <property type="match status" value="1"/>
</dbReference>
<dbReference type="AlphaFoldDB" id="A0A314XTP3"/>
<reference evidence="1 2" key="1">
    <citation type="submission" date="2018-02" db="EMBL/GenBank/DDBJ databases">
        <title>Draft genome of wild Prunus yedoensis var. nudiflora.</title>
        <authorList>
            <person name="Baek S."/>
            <person name="Kim J.-H."/>
            <person name="Choi K."/>
            <person name="Kim G.-B."/>
            <person name="Cho A."/>
            <person name="Jang H."/>
            <person name="Shin C.-H."/>
            <person name="Yu H.-J."/>
            <person name="Mun J.-H."/>
        </authorList>
    </citation>
    <scope>NUCLEOTIDE SEQUENCE [LARGE SCALE GENOMIC DNA]</scope>
    <source>
        <strain evidence="2">cv. Jeju island</strain>
        <tissue evidence="1">Leaf</tissue>
    </source>
</reference>
<accession>A0A314XTP3</accession>
<dbReference type="OrthoDB" id="2017782at2759"/>
<sequence length="135" mass="15328">MIQRSPFGAFYVKLNYMGLVKQGNDFLRQVSDTKDTVISYGKVGQDPRPVMRDAYNMFKDGGDPEKLVAAFSKGRESDYFYASLYAGLYYESQKKTDAAELHIVAAYQSPYGQRSDDYMASLAKVHCLCRNWSSK</sequence>
<evidence type="ECO:0000313" key="1">
    <source>
        <dbReference type="EMBL" id="PQP94577.1"/>
    </source>
</evidence>
<gene>
    <name evidence="1" type="ORF">Pyn_36058</name>
</gene>
<dbReference type="GO" id="GO:0009507">
    <property type="term" value="C:chloroplast"/>
    <property type="evidence" value="ECO:0007669"/>
    <property type="project" value="TreeGrafter"/>
</dbReference>
<dbReference type="PANTHER" id="PTHR47908:SF2">
    <property type="entry name" value="TETRATRICOPEPTIDE REPEAT (TPR)-LIKE SUPERFAMILY PROTEIN"/>
    <property type="match status" value="1"/>
</dbReference>
<proteinExistence type="predicted"/>
<protein>
    <submittedName>
        <fullName evidence="1">Uncharacterized protein</fullName>
    </submittedName>
</protein>
<evidence type="ECO:0000313" key="2">
    <source>
        <dbReference type="Proteomes" id="UP000250321"/>
    </source>
</evidence>
<name>A0A314XTP3_PRUYE</name>
<organism evidence="1 2">
    <name type="scientific">Prunus yedoensis var. nudiflora</name>
    <dbReference type="NCBI Taxonomy" id="2094558"/>
    <lineage>
        <taxon>Eukaryota</taxon>
        <taxon>Viridiplantae</taxon>
        <taxon>Streptophyta</taxon>
        <taxon>Embryophyta</taxon>
        <taxon>Tracheophyta</taxon>
        <taxon>Spermatophyta</taxon>
        <taxon>Magnoliopsida</taxon>
        <taxon>eudicotyledons</taxon>
        <taxon>Gunneridae</taxon>
        <taxon>Pentapetalae</taxon>
        <taxon>rosids</taxon>
        <taxon>fabids</taxon>
        <taxon>Rosales</taxon>
        <taxon>Rosaceae</taxon>
        <taxon>Amygdaloideae</taxon>
        <taxon>Amygdaleae</taxon>
        <taxon>Prunus</taxon>
    </lineage>
</organism>
<dbReference type="EMBL" id="PJQY01002339">
    <property type="protein sequence ID" value="PQP94577.1"/>
    <property type="molecule type" value="Genomic_DNA"/>
</dbReference>
<comment type="caution">
    <text evidence="1">The sequence shown here is derived from an EMBL/GenBank/DDBJ whole genome shotgun (WGS) entry which is preliminary data.</text>
</comment>
<dbReference type="Proteomes" id="UP000250321">
    <property type="component" value="Unassembled WGS sequence"/>
</dbReference>
<keyword evidence="2" id="KW-1185">Reference proteome</keyword>